<dbReference type="AlphaFoldDB" id="A0A016SA22"/>
<evidence type="ECO:0000313" key="2">
    <source>
        <dbReference type="EMBL" id="EYB87109.1"/>
    </source>
</evidence>
<keyword evidence="3" id="KW-1185">Reference proteome</keyword>
<keyword evidence="1" id="KW-0732">Signal</keyword>
<evidence type="ECO:0008006" key="4">
    <source>
        <dbReference type="Google" id="ProtNLM"/>
    </source>
</evidence>
<comment type="caution">
    <text evidence="2">The sequence shown here is derived from an EMBL/GenBank/DDBJ whole genome shotgun (WGS) entry which is preliminary data.</text>
</comment>
<feature type="signal peptide" evidence="1">
    <location>
        <begin position="1"/>
        <end position="22"/>
    </location>
</feature>
<evidence type="ECO:0000256" key="1">
    <source>
        <dbReference type="SAM" id="SignalP"/>
    </source>
</evidence>
<protein>
    <recommendedName>
        <fullName evidence="4">Secreted protein</fullName>
    </recommendedName>
</protein>
<gene>
    <name evidence="2" type="primary">Acey_s0268.g791</name>
    <name evidence="2" type="ORF">Y032_0268g791</name>
</gene>
<accession>A0A016SA22</accession>
<name>A0A016SA22_9BILA</name>
<dbReference type="Proteomes" id="UP000024635">
    <property type="component" value="Unassembled WGS sequence"/>
</dbReference>
<organism evidence="2 3">
    <name type="scientific">Ancylostoma ceylanicum</name>
    <dbReference type="NCBI Taxonomy" id="53326"/>
    <lineage>
        <taxon>Eukaryota</taxon>
        <taxon>Metazoa</taxon>
        <taxon>Ecdysozoa</taxon>
        <taxon>Nematoda</taxon>
        <taxon>Chromadorea</taxon>
        <taxon>Rhabditida</taxon>
        <taxon>Rhabditina</taxon>
        <taxon>Rhabditomorpha</taxon>
        <taxon>Strongyloidea</taxon>
        <taxon>Ancylostomatidae</taxon>
        <taxon>Ancylostomatinae</taxon>
        <taxon>Ancylostoma</taxon>
    </lineage>
</organism>
<proteinExistence type="predicted"/>
<reference evidence="3" key="1">
    <citation type="journal article" date="2015" name="Nat. Genet.">
        <title>The genome and transcriptome of the zoonotic hookworm Ancylostoma ceylanicum identify infection-specific gene families.</title>
        <authorList>
            <person name="Schwarz E.M."/>
            <person name="Hu Y."/>
            <person name="Antoshechkin I."/>
            <person name="Miller M.M."/>
            <person name="Sternberg P.W."/>
            <person name="Aroian R.V."/>
        </authorList>
    </citation>
    <scope>NUCLEOTIDE SEQUENCE</scope>
    <source>
        <strain evidence="3">HY135</strain>
    </source>
</reference>
<sequence>MVAIWVVLIVDLFVRLLSLTSCSYDLNLNIVCYPGETSVYISAWPANAPHPMMRGVLLAAVQQTTF</sequence>
<dbReference type="EMBL" id="JARK01001604">
    <property type="protein sequence ID" value="EYB87109.1"/>
    <property type="molecule type" value="Genomic_DNA"/>
</dbReference>
<evidence type="ECO:0000313" key="3">
    <source>
        <dbReference type="Proteomes" id="UP000024635"/>
    </source>
</evidence>
<feature type="chain" id="PRO_5001486230" description="Secreted protein" evidence="1">
    <location>
        <begin position="23"/>
        <end position="66"/>
    </location>
</feature>